<protein>
    <submittedName>
        <fullName evidence="8">Aspartate aminotransferase family protein</fullName>
    </submittedName>
</protein>
<evidence type="ECO:0000313" key="8">
    <source>
        <dbReference type="EMBL" id="QPD00393.1"/>
    </source>
</evidence>
<evidence type="ECO:0000256" key="2">
    <source>
        <dbReference type="ARBA" id="ARBA00009533"/>
    </source>
</evidence>
<dbReference type="GO" id="GO:0030170">
    <property type="term" value="F:pyridoxal phosphate binding"/>
    <property type="evidence" value="ECO:0007669"/>
    <property type="project" value="InterPro"/>
</dbReference>
<keyword evidence="3" id="KW-0210">Decarboxylase</keyword>
<dbReference type="KEGG" id="qso:IRL76_04510"/>
<dbReference type="SUPFAM" id="SSF53383">
    <property type="entry name" value="PLP-dependent transferases"/>
    <property type="match status" value="1"/>
</dbReference>
<proteinExistence type="inferred from homology"/>
<dbReference type="InterPro" id="IPR010977">
    <property type="entry name" value="Aromatic_deC"/>
</dbReference>
<evidence type="ECO:0000256" key="3">
    <source>
        <dbReference type="ARBA" id="ARBA00022793"/>
    </source>
</evidence>
<evidence type="ECO:0000256" key="7">
    <source>
        <dbReference type="RuleBase" id="RU000382"/>
    </source>
</evidence>
<comment type="similarity">
    <text evidence="2 7">Belongs to the group II decarboxylase family.</text>
</comment>
<keyword evidence="5 7" id="KW-0456">Lyase</keyword>
<dbReference type="Gene3D" id="3.40.640.10">
    <property type="entry name" value="Type I PLP-dependent aspartate aminotransferase-like (Major domain)"/>
    <property type="match status" value="1"/>
</dbReference>
<dbReference type="AlphaFoldDB" id="A0A7S8F751"/>
<dbReference type="InterPro" id="IPR015421">
    <property type="entry name" value="PyrdxlP-dep_Trfase_major"/>
</dbReference>
<dbReference type="PANTHER" id="PTHR11999:SF70">
    <property type="entry name" value="MIP05841P"/>
    <property type="match status" value="1"/>
</dbReference>
<dbReference type="InterPro" id="IPR015422">
    <property type="entry name" value="PyrdxlP-dep_Trfase_small"/>
</dbReference>
<evidence type="ECO:0000256" key="6">
    <source>
        <dbReference type="PIRSR" id="PIRSR602129-50"/>
    </source>
</evidence>
<keyword evidence="8" id="KW-0808">Transferase</keyword>
<keyword evidence="9" id="KW-1185">Reference proteome</keyword>
<dbReference type="EMBL" id="CP064654">
    <property type="protein sequence ID" value="QPD00393.1"/>
    <property type="molecule type" value="Genomic_DNA"/>
</dbReference>
<evidence type="ECO:0000256" key="4">
    <source>
        <dbReference type="ARBA" id="ARBA00022898"/>
    </source>
</evidence>
<dbReference type="PANTHER" id="PTHR11999">
    <property type="entry name" value="GROUP II PYRIDOXAL-5-PHOSPHATE DECARBOXYLASE"/>
    <property type="match status" value="1"/>
</dbReference>
<evidence type="ECO:0000313" key="9">
    <source>
        <dbReference type="Proteomes" id="UP000594459"/>
    </source>
</evidence>
<accession>A0A7S8F751</accession>
<organism evidence="8 9">
    <name type="scientific">Qipengyuania soli</name>
    <dbReference type="NCBI Taxonomy" id="2782568"/>
    <lineage>
        <taxon>Bacteria</taxon>
        <taxon>Pseudomonadati</taxon>
        <taxon>Pseudomonadota</taxon>
        <taxon>Alphaproteobacteria</taxon>
        <taxon>Sphingomonadales</taxon>
        <taxon>Erythrobacteraceae</taxon>
        <taxon>Qipengyuania</taxon>
    </lineage>
</organism>
<reference evidence="8 9" key="1">
    <citation type="submission" date="2020-11" db="EMBL/GenBank/DDBJ databases">
        <title>The genome sequence of Erythrobacter sp. 6D36.</title>
        <authorList>
            <person name="Liu Y."/>
        </authorList>
    </citation>
    <scope>NUCLEOTIDE SEQUENCE [LARGE SCALE GENOMIC DNA]</scope>
    <source>
        <strain evidence="8 9">6D36</strain>
    </source>
</reference>
<dbReference type="GO" id="GO:0008483">
    <property type="term" value="F:transaminase activity"/>
    <property type="evidence" value="ECO:0007669"/>
    <property type="project" value="UniProtKB-KW"/>
</dbReference>
<dbReference type="InterPro" id="IPR015424">
    <property type="entry name" value="PyrdxlP-dep_Trfase"/>
</dbReference>
<dbReference type="GO" id="GO:0019752">
    <property type="term" value="P:carboxylic acid metabolic process"/>
    <property type="evidence" value="ECO:0007669"/>
    <property type="project" value="InterPro"/>
</dbReference>
<dbReference type="Proteomes" id="UP000594459">
    <property type="component" value="Chromosome"/>
</dbReference>
<evidence type="ECO:0000256" key="1">
    <source>
        <dbReference type="ARBA" id="ARBA00001933"/>
    </source>
</evidence>
<keyword evidence="8" id="KW-0032">Aminotransferase</keyword>
<dbReference type="Pfam" id="PF00282">
    <property type="entry name" value="Pyridoxal_deC"/>
    <property type="match status" value="1"/>
</dbReference>
<dbReference type="GO" id="GO:0016831">
    <property type="term" value="F:carboxy-lyase activity"/>
    <property type="evidence" value="ECO:0007669"/>
    <property type="project" value="UniProtKB-KW"/>
</dbReference>
<feature type="modified residue" description="N6-(pyridoxal phosphate)lysine" evidence="6">
    <location>
        <position position="284"/>
    </location>
</feature>
<name>A0A7S8F751_9SPHN</name>
<comment type="cofactor">
    <cofactor evidence="1 6 7">
        <name>pyridoxal 5'-phosphate</name>
        <dbReference type="ChEBI" id="CHEBI:597326"/>
    </cofactor>
</comment>
<keyword evidence="4 6" id="KW-0663">Pyridoxal phosphate</keyword>
<sequence>MRLAASMAEEFRRDIAEAEATPTAGYPELVRRFRGPVPETGGDAEDIIRELGELARNGIRGTTAPRFFGWVIGNSHPTGVAADWLTSAWGQNAANVQAAPAASAVEAVAVEWLLDLLDLPRTASVGVVTGATVANFVSLAAARSAQLRKVGWNVEADGLFGAPPIRVLIGADAHTTVYAALKFLGLGARRVREVATDDLGRMLPGDFEKALGEGEGPVIAIAQCGQINTGVSDPFHEIAPMVRDAGGWMHVDGAFGLWSRSSPKLRHLADGVELADSWATDGHKWLQTPYDCGFAIVRDAEAHRRAMSFSASYLPPANEDERDPSAYVMELSRRARGFAAWAMIRQLGREGIARMVESNVAVAQAMAAGMAAIEGAELVCPVELNQFMVRFGGDCDVEEGDRLTLATVQRLQKESIAFAGPALWRGQWVIRFSVSSCATTMEDGAITVEAVLSAWKAVQAGA</sequence>
<gene>
    <name evidence="8" type="ORF">IRL76_04510</name>
</gene>
<dbReference type="Gene3D" id="3.90.1150.10">
    <property type="entry name" value="Aspartate Aminotransferase, domain 1"/>
    <property type="match status" value="1"/>
</dbReference>
<evidence type="ECO:0000256" key="5">
    <source>
        <dbReference type="ARBA" id="ARBA00023239"/>
    </source>
</evidence>
<dbReference type="InterPro" id="IPR002129">
    <property type="entry name" value="PyrdxlP-dep_de-COase"/>
</dbReference>